<evidence type="ECO:0000313" key="8">
    <source>
        <dbReference type="Proteomes" id="UP000765509"/>
    </source>
</evidence>
<evidence type="ECO:0000256" key="2">
    <source>
        <dbReference type="ARBA" id="ARBA00005866"/>
    </source>
</evidence>
<evidence type="ECO:0000256" key="4">
    <source>
        <dbReference type="ARBA" id="ARBA00023235"/>
    </source>
</evidence>
<dbReference type="InterPro" id="IPR025532">
    <property type="entry name" value="G6P_1-epimerase"/>
</dbReference>
<dbReference type="EMBL" id="AVOT02011224">
    <property type="protein sequence ID" value="MBW0491706.1"/>
    <property type="molecule type" value="Genomic_DNA"/>
</dbReference>
<sequence>MSTHGLAQLPADDHLAPKTAFKVLQSTVLLSTENSTLEIAFHGAHIVSWIVRNVQQLFLSSASSVHGPAPIRGGIPICFPVFGPPPSKDPFLKLNQHGFARNLPWTFDGVQQSQDSINARFILNSSNPQVQKIFQPAFECLYTIKLNHSTLTTSLKVTNPAHSNLQFQALFHTYLRLPPQSQPSDVRLKPLKGLSYTDKVLGGKTFTEERDQVDFLAGEVDRVYNHVPNQIEIDFASQKKILLTTSSLPNLTVWNPHQIKSDAMADMEKEGSQTLTVQSIKNC</sequence>
<comment type="caution">
    <text evidence="7">The sequence shown here is derived from an EMBL/GenBank/DDBJ whole genome shotgun (WGS) entry which is preliminary data.</text>
</comment>
<accession>A0A9Q3D0F7</accession>
<evidence type="ECO:0000256" key="5">
    <source>
        <dbReference type="PIRNR" id="PIRNR016020"/>
    </source>
</evidence>
<gene>
    <name evidence="7" type="ORF">O181_031421</name>
</gene>
<dbReference type="InterPro" id="IPR008183">
    <property type="entry name" value="Aldose_1/G6P_1-epimerase"/>
</dbReference>
<dbReference type="Pfam" id="PF01263">
    <property type="entry name" value="Aldose_epim"/>
    <property type="match status" value="1"/>
</dbReference>
<dbReference type="PIRSF" id="PIRSF016020">
    <property type="entry name" value="PHexose_mutarotase"/>
    <property type="match status" value="1"/>
</dbReference>
<keyword evidence="8" id="KW-1185">Reference proteome</keyword>
<dbReference type="GO" id="GO:0005975">
    <property type="term" value="P:carbohydrate metabolic process"/>
    <property type="evidence" value="ECO:0007669"/>
    <property type="project" value="InterPro"/>
</dbReference>
<reference evidence="7" key="1">
    <citation type="submission" date="2021-03" db="EMBL/GenBank/DDBJ databases">
        <title>Draft genome sequence of rust myrtle Austropuccinia psidii MF-1, a brazilian biotype.</title>
        <authorList>
            <person name="Quecine M.C."/>
            <person name="Pachon D.M.R."/>
            <person name="Bonatelli M.L."/>
            <person name="Correr F.H."/>
            <person name="Franceschini L.M."/>
            <person name="Leite T.F."/>
            <person name="Margarido G.R.A."/>
            <person name="Almeida C.A."/>
            <person name="Ferrarezi J.A."/>
            <person name="Labate C.A."/>
        </authorList>
    </citation>
    <scope>NUCLEOTIDE SEQUENCE</scope>
    <source>
        <strain evidence="7">MF-1</strain>
    </source>
</reference>
<evidence type="ECO:0000256" key="6">
    <source>
        <dbReference type="PIRSR" id="PIRSR016020-2"/>
    </source>
</evidence>
<evidence type="ECO:0000256" key="1">
    <source>
        <dbReference type="ARBA" id="ARBA00001096"/>
    </source>
</evidence>
<dbReference type="GO" id="GO:0047938">
    <property type="term" value="F:glucose-6-phosphate 1-epimerase activity"/>
    <property type="evidence" value="ECO:0007669"/>
    <property type="project" value="UniProtKB-UniRule"/>
</dbReference>
<evidence type="ECO:0000256" key="3">
    <source>
        <dbReference type="ARBA" id="ARBA00012083"/>
    </source>
</evidence>
<comment type="similarity">
    <text evidence="2 5">Belongs to the glucose-6-phosphate 1-epimerase family.</text>
</comment>
<organism evidence="7 8">
    <name type="scientific">Austropuccinia psidii MF-1</name>
    <dbReference type="NCBI Taxonomy" id="1389203"/>
    <lineage>
        <taxon>Eukaryota</taxon>
        <taxon>Fungi</taxon>
        <taxon>Dikarya</taxon>
        <taxon>Basidiomycota</taxon>
        <taxon>Pucciniomycotina</taxon>
        <taxon>Pucciniomycetes</taxon>
        <taxon>Pucciniales</taxon>
        <taxon>Sphaerophragmiaceae</taxon>
        <taxon>Austropuccinia</taxon>
    </lineage>
</organism>
<feature type="binding site" evidence="6">
    <location>
        <position position="72"/>
    </location>
    <ligand>
        <name>substrate</name>
    </ligand>
</feature>
<keyword evidence="4 5" id="KW-0413">Isomerase</keyword>
<feature type="binding site" evidence="6">
    <location>
        <position position="96"/>
    </location>
    <ligand>
        <name>substrate</name>
    </ligand>
</feature>
<dbReference type="Proteomes" id="UP000765509">
    <property type="component" value="Unassembled WGS sequence"/>
</dbReference>
<dbReference type="AlphaFoldDB" id="A0A9Q3D0F7"/>
<comment type="catalytic activity">
    <reaction evidence="1">
        <text>alpha-D-glucose 6-phosphate = beta-D-glucose 6-phosphate</text>
        <dbReference type="Rhea" id="RHEA:16249"/>
        <dbReference type="ChEBI" id="CHEBI:58225"/>
        <dbReference type="ChEBI" id="CHEBI:58247"/>
        <dbReference type="EC" id="5.1.3.15"/>
    </reaction>
</comment>
<dbReference type="SUPFAM" id="SSF74650">
    <property type="entry name" value="Galactose mutarotase-like"/>
    <property type="match status" value="1"/>
</dbReference>
<dbReference type="EC" id="5.1.3.15" evidence="3 5"/>
<dbReference type="Gene3D" id="2.70.98.10">
    <property type="match status" value="1"/>
</dbReference>
<proteinExistence type="inferred from homology"/>
<dbReference type="GO" id="GO:0005737">
    <property type="term" value="C:cytoplasm"/>
    <property type="evidence" value="ECO:0007669"/>
    <property type="project" value="TreeGrafter"/>
</dbReference>
<dbReference type="PANTHER" id="PTHR11122">
    <property type="entry name" value="APOSPORY-ASSOCIATED PROTEIN C-RELATED"/>
    <property type="match status" value="1"/>
</dbReference>
<feature type="binding site" evidence="6">
    <location>
        <position position="101"/>
    </location>
    <ligand>
        <name>substrate</name>
    </ligand>
</feature>
<name>A0A9Q3D0F7_9BASI</name>
<protein>
    <recommendedName>
        <fullName evidence="3 5">Glucose-6-phosphate 1-epimerase</fullName>
        <ecNumber evidence="3 5">5.1.3.15</ecNumber>
    </recommendedName>
</protein>
<dbReference type="OrthoDB" id="1659429at2759"/>
<comment type="function">
    <text evidence="5">Catalyzes the interconversion between the alpha and beta anomers from at least three hexose 6-phosphate sugars (Glc6P, Gal6P, and Man6P).</text>
</comment>
<dbReference type="GO" id="GO:0030246">
    <property type="term" value="F:carbohydrate binding"/>
    <property type="evidence" value="ECO:0007669"/>
    <property type="project" value="UniProtKB-UniRule"/>
</dbReference>
<dbReference type="InterPro" id="IPR011013">
    <property type="entry name" value="Gal_mutarotase_sf_dom"/>
</dbReference>
<dbReference type="InterPro" id="IPR014718">
    <property type="entry name" value="GH-type_carb-bd"/>
</dbReference>
<evidence type="ECO:0000313" key="7">
    <source>
        <dbReference type="EMBL" id="MBW0491706.1"/>
    </source>
</evidence>
<dbReference type="PANTHER" id="PTHR11122:SF13">
    <property type="entry name" value="GLUCOSE-6-PHOSPHATE 1-EPIMERASE"/>
    <property type="match status" value="1"/>
</dbReference>